<dbReference type="InterPro" id="IPR045342">
    <property type="entry name" value="Etd1"/>
</dbReference>
<feature type="chain" id="PRO_5040992688" evidence="2">
    <location>
        <begin position="21"/>
        <end position="350"/>
    </location>
</feature>
<keyword evidence="4" id="KW-1185">Reference proteome</keyword>
<sequence length="350" mass="38957">MSLWQLLNSWVVACTGGAHQQGCCGLETLETDRERLLDCSSTIAGRTDYTQNPSPRWTTMVNTLNPDSSHNSYHLRQERSHPLPDYIETWRRRLRLGPQPAEVRVRERWDDDFVEPSSAPLELPTAFKLSQRSIQQDLVSVRELTELVDWLKSLETAVLHCLQAAPSDNVGLARKTLHSQLEHNWQQATFLIDLVEQSSSTAAYQLEHHGLPPFMCTPATPEQTPPACSPRPSVDSGIGAHPASLHTEGETASNDEPESDNGFIQEDDRCHYLPTAPPGLRAAENMTLLQRLLEYRTLVQEHQADATVTTSSGTTPLPPIMLTVDNLKVLVTECKSLVASIETSLAELQL</sequence>
<proteinExistence type="predicted"/>
<gene>
    <name evidence="3" type="ORF">IWQ62_005562</name>
</gene>
<evidence type="ECO:0000313" key="4">
    <source>
        <dbReference type="Proteomes" id="UP001150925"/>
    </source>
</evidence>
<feature type="signal peptide" evidence="2">
    <location>
        <begin position="1"/>
        <end position="20"/>
    </location>
</feature>
<dbReference type="OrthoDB" id="5598037at2759"/>
<reference evidence="3" key="1">
    <citation type="submission" date="2022-07" db="EMBL/GenBank/DDBJ databases">
        <title>Phylogenomic reconstructions and comparative analyses of Kickxellomycotina fungi.</title>
        <authorList>
            <person name="Reynolds N.K."/>
            <person name="Stajich J.E."/>
            <person name="Barry K."/>
            <person name="Grigoriev I.V."/>
            <person name="Crous P."/>
            <person name="Smith M.E."/>
        </authorList>
    </citation>
    <scope>NUCLEOTIDE SEQUENCE</scope>
    <source>
        <strain evidence="3">RSA 1196</strain>
    </source>
</reference>
<comment type="caution">
    <text evidence="3">The sequence shown here is derived from an EMBL/GenBank/DDBJ whole genome shotgun (WGS) entry which is preliminary data.</text>
</comment>
<dbReference type="AlphaFoldDB" id="A0A9W8AQQ3"/>
<name>A0A9W8AQQ3_9FUNG</name>
<evidence type="ECO:0000256" key="2">
    <source>
        <dbReference type="SAM" id="SignalP"/>
    </source>
</evidence>
<dbReference type="Proteomes" id="UP001150925">
    <property type="component" value="Unassembled WGS sequence"/>
</dbReference>
<dbReference type="GO" id="GO:1902412">
    <property type="term" value="P:regulation of mitotic cytokinesis"/>
    <property type="evidence" value="ECO:0007669"/>
    <property type="project" value="InterPro"/>
</dbReference>
<protein>
    <submittedName>
        <fullName evidence="3">Uncharacterized protein</fullName>
    </submittedName>
</protein>
<evidence type="ECO:0000313" key="3">
    <source>
        <dbReference type="EMBL" id="KAJ1955303.1"/>
    </source>
</evidence>
<feature type="region of interest" description="Disordered" evidence="1">
    <location>
        <begin position="220"/>
        <end position="262"/>
    </location>
</feature>
<keyword evidence="2" id="KW-0732">Signal</keyword>
<dbReference type="GO" id="GO:0005096">
    <property type="term" value="F:GTPase activator activity"/>
    <property type="evidence" value="ECO:0007669"/>
    <property type="project" value="InterPro"/>
</dbReference>
<dbReference type="Pfam" id="PF20162">
    <property type="entry name" value="Etd1"/>
    <property type="match status" value="1"/>
</dbReference>
<organism evidence="3 4">
    <name type="scientific">Dispira parvispora</name>
    <dbReference type="NCBI Taxonomy" id="1520584"/>
    <lineage>
        <taxon>Eukaryota</taxon>
        <taxon>Fungi</taxon>
        <taxon>Fungi incertae sedis</taxon>
        <taxon>Zoopagomycota</taxon>
        <taxon>Kickxellomycotina</taxon>
        <taxon>Dimargaritomycetes</taxon>
        <taxon>Dimargaritales</taxon>
        <taxon>Dimargaritaceae</taxon>
        <taxon>Dispira</taxon>
    </lineage>
</organism>
<evidence type="ECO:0000256" key="1">
    <source>
        <dbReference type="SAM" id="MobiDB-lite"/>
    </source>
</evidence>
<dbReference type="EMBL" id="JANBPY010002368">
    <property type="protein sequence ID" value="KAJ1955303.1"/>
    <property type="molecule type" value="Genomic_DNA"/>
</dbReference>
<accession>A0A9W8AQQ3</accession>